<feature type="signal peptide" evidence="2">
    <location>
        <begin position="1"/>
        <end position="18"/>
    </location>
</feature>
<feature type="transmembrane region" description="Helical" evidence="1">
    <location>
        <begin position="91"/>
        <end position="113"/>
    </location>
</feature>
<comment type="caution">
    <text evidence="3">The sequence shown here is derived from an EMBL/GenBank/DDBJ whole genome shotgun (WGS) entry which is preliminary data.</text>
</comment>
<feature type="chain" id="PRO_5034455295" evidence="2">
    <location>
        <begin position="19"/>
        <end position="114"/>
    </location>
</feature>
<keyword evidence="1" id="KW-0472">Membrane</keyword>
<keyword evidence="1" id="KW-1133">Transmembrane helix</keyword>
<organism evidence="3 4">
    <name type="scientific">Fusarium mexicanum</name>
    <dbReference type="NCBI Taxonomy" id="751941"/>
    <lineage>
        <taxon>Eukaryota</taxon>
        <taxon>Fungi</taxon>
        <taxon>Dikarya</taxon>
        <taxon>Ascomycota</taxon>
        <taxon>Pezizomycotina</taxon>
        <taxon>Sordariomycetes</taxon>
        <taxon>Hypocreomycetidae</taxon>
        <taxon>Hypocreales</taxon>
        <taxon>Nectriaceae</taxon>
        <taxon>Fusarium</taxon>
        <taxon>Fusarium fujikuroi species complex</taxon>
    </lineage>
</organism>
<keyword evidence="1" id="KW-0812">Transmembrane</keyword>
<dbReference type="Proteomes" id="UP000522262">
    <property type="component" value="Unassembled WGS sequence"/>
</dbReference>
<dbReference type="AlphaFoldDB" id="A0A8H5JKG2"/>
<keyword evidence="4" id="KW-1185">Reference proteome</keyword>
<name>A0A8H5JKG2_9HYPO</name>
<evidence type="ECO:0000256" key="2">
    <source>
        <dbReference type="SAM" id="SignalP"/>
    </source>
</evidence>
<reference evidence="3 4" key="1">
    <citation type="submission" date="2020-05" db="EMBL/GenBank/DDBJ databases">
        <title>Identification and distribution of gene clusters putatively required for synthesis of sphingolipid metabolism inhibitors in phylogenetically diverse species of the filamentous fungus Fusarium.</title>
        <authorList>
            <person name="Kim H.-S."/>
            <person name="Busman M."/>
            <person name="Brown D.W."/>
            <person name="Divon H."/>
            <person name="Uhlig S."/>
            <person name="Proctor R.H."/>
        </authorList>
    </citation>
    <scope>NUCLEOTIDE SEQUENCE [LARGE SCALE GENOMIC DNA]</scope>
    <source>
        <strain evidence="3 4">NRRL 53147</strain>
    </source>
</reference>
<evidence type="ECO:0000313" key="3">
    <source>
        <dbReference type="EMBL" id="KAF5556879.1"/>
    </source>
</evidence>
<gene>
    <name evidence="3" type="ORF">FMEXI_932</name>
</gene>
<evidence type="ECO:0000313" key="4">
    <source>
        <dbReference type="Proteomes" id="UP000522262"/>
    </source>
</evidence>
<dbReference type="EMBL" id="JAAOAM010000024">
    <property type="protein sequence ID" value="KAF5556879.1"/>
    <property type="molecule type" value="Genomic_DNA"/>
</dbReference>
<keyword evidence="2" id="KW-0732">Signal</keyword>
<accession>A0A8H5JKG2</accession>
<proteinExistence type="predicted"/>
<sequence>MARSIALAALLFALPIVAQPEITSAPVATATTPMTTTIVSDSPDSTEHESLTVVSTITRSNGIDYYAVPVSKSNGTVTGSASSVTVDVSNAGAGLMFGTVGIVAGVVGALAVVL</sequence>
<evidence type="ECO:0000256" key="1">
    <source>
        <dbReference type="SAM" id="Phobius"/>
    </source>
</evidence>
<protein>
    <submittedName>
        <fullName evidence="3">Uncharacterized protein</fullName>
    </submittedName>
</protein>